<dbReference type="AlphaFoldDB" id="A0A1G2FV96"/>
<dbReference type="Gene3D" id="3.20.20.370">
    <property type="entry name" value="Glycoside hydrolase/deacetylase"/>
    <property type="match status" value="1"/>
</dbReference>
<evidence type="ECO:0000313" key="5">
    <source>
        <dbReference type="Proteomes" id="UP000177126"/>
    </source>
</evidence>
<dbReference type="PANTHER" id="PTHR34216:SF3">
    <property type="entry name" value="POLY-BETA-1,6-N-ACETYL-D-GLUCOSAMINE N-DEACETYLASE"/>
    <property type="match status" value="1"/>
</dbReference>
<dbReference type="GO" id="GO:0016810">
    <property type="term" value="F:hydrolase activity, acting on carbon-nitrogen (but not peptide) bonds"/>
    <property type="evidence" value="ECO:0007669"/>
    <property type="project" value="InterPro"/>
</dbReference>
<accession>A0A1G2FV96</accession>
<dbReference type="PANTHER" id="PTHR34216">
    <property type="match status" value="1"/>
</dbReference>
<dbReference type="CDD" id="cd10918">
    <property type="entry name" value="CE4_NodB_like_5s_6s"/>
    <property type="match status" value="1"/>
</dbReference>
<dbReference type="Proteomes" id="UP000177126">
    <property type="component" value="Unassembled WGS sequence"/>
</dbReference>
<protein>
    <recommendedName>
        <fullName evidence="3">NodB homology domain-containing protein</fullName>
    </recommendedName>
</protein>
<dbReference type="GO" id="GO:0005576">
    <property type="term" value="C:extracellular region"/>
    <property type="evidence" value="ECO:0007669"/>
    <property type="project" value="UniProtKB-SubCell"/>
</dbReference>
<comment type="subcellular location">
    <subcellularLocation>
        <location evidence="1">Secreted</location>
    </subcellularLocation>
</comment>
<proteinExistence type="predicted"/>
<dbReference type="Pfam" id="PF01522">
    <property type="entry name" value="Polysacc_deac_1"/>
    <property type="match status" value="1"/>
</dbReference>
<dbReference type="InterPro" id="IPR011330">
    <property type="entry name" value="Glyco_hydro/deAcase_b/a-brl"/>
</dbReference>
<dbReference type="InterPro" id="IPR051398">
    <property type="entry name" value="Polysacch_Deacetylase"/>
</dbReference>
<keyword evidence="2" id="KW-0732">Signal</keyword>
<dbReference type="PROSITE" id="PS51677">
    <property type="entry name" value="NODB"/>
    <property type="match status" value="1"/>
</dbReference>
<evidence type="ECO:0000313" key="4">
    <source>
        <dbReference type="EMBL" id="OGZ41642.1"/>
    </source>
</evidence>
<sequence>PTPSYQKPADDAIIKFPIFNYHHIRPMPDVASSTITDRAFTVSPEGFEAHLKYFKDNGYQTVSIYDLLNYFDTGKSLPPKAIAITFDDGYYGQYKWAYPLLKKYGMIATFNIIINNVGKPGVLTWPQIKEMSDNGMFIGSHTLDHAALTKVDDNQLRDELVKSKEILEKNLGKEIDLLSYPGGDYNERVIQFVKDAGYRAALSVYKIIEQTPKARFTIRRFHADDALESITGKLAGY</sequence>
<comment type="caution">
    <text evidence="4">The sequence shown here is derived from an EMBL/GenBank/DDBJ whole genome shotgun (WGS) entry which is preliminary data.</text>
</comment>
<dbReference type="EMBL" id="MHNF01000010">
    <property type="protein sequence ID" value="OGZ41642.1"/>
    <property type="molecule type" value="Genomic_DNA"/>
</dbReference>
<dbReference type="SUPFAM" id="SSF88713">
    <property type="entry name" value="Glycoside hydrolase/deacetylase"/>
    <property type="match status" value="1"/>
</dbReference>
<name>A0A1G2FV96_9BACT</name>
<feature type="non-terminal residue" evidence="4">
    <location>
        <position position="1"/>
    </location>
</feature>
<organism evidence="4 5">
    <name type="scientific">Candidatus Portnoybacteria bacterium RIFCSPLOWO2_02_FULL_39_11</name>
    <dbReference type="NCBI Taxonomy" id="1802001"/>
    <lineage>
        <taxon>Bacteria</taxon>
        <taxon>Candidatus Portnoyibacteriota</taxon>
    </lineage>
</organism>
<evidence type="ECO:0000256" key="2">
    <source>
        <dbReference type="ARBA" id="ARBA00022729"/>
    </source>
</evidence>
<evidence type="ECO:0000256" key="1">
    <source>
        <dbReference type="ARBA" id="ARBA00004613"/>
    </source>
</evidence>
<feature type="domain" description="NodB homology" evidence="3">
    <location>
        <begin position="80"/>
        <end position="237"/>
    </location>
</feature>
<evidence type="ECO:0000259" key="3">
    <source>
        <dbReference type="PROSITE" id="PS51677"/>
    </source>
</evidence>
<reference evidence="4 5" key="1">
    <citation type="journal article" date="2016" name="Nat. Commun.">
        <title>Thousands of microbial genomes shed light on interconnected biogeochemical processes in an aquifer system.</title>
        <authorList>
            <person name="Anantharaman K."/>
            <person name="Brown C.T."/>
            <person name="Hug L.A."/>
            <person name="Sharon I."/>
            <person name="Castelle C.J."/>
            <person name="Probst A.J."/>
            <person name="Thomas B.C."/>
            <person name="Singh A."/>
            <person name="Wilkins M.J."/>
            <person name="Karaoz U."/>
            <person name="Brodie E.L."/>
            <person name="Williams K.H."/>
            <person name="Hubbard S.S."/>
            <person name="Banfield J.F."/>
        </authorList>
    </citation>
    <scope>NUCLEOTIDE SEQUENCE [LARGE SCALE GENOMIC DNA]</scope>
</reference>
<gene>
    <name evidence="4" type="ORF">A3B04_03465</name>
</gene>
<dbReference type="InterPro" id="IPR002509">
    <property type="entry name" value="NODB_dom"/>
</dbReference>
<dbReference type="GO" id="GO:0005975">
    <property type="term" value="P:carbohydrate metabolic process"/>
    <property type="evidence" value="ECO:0007669"/>
    <property type="project" value="InterPro"/>
</dbReference>